<gene>
    <name evidence="5" type="primary">Trpgamma</name>
    <name evidence="5" type="ORF">EVAR_101496_1</name>
</gene>
<keyword evidence="4" id="KW-0812">Transmembrane</keyword>
<comment type="caution">
    <text evidence="5">The sequence shown here is derived from an EMBL/GenBank/DDBJ whole genome shotgun (WGS) entry which is preliminary data.</text>
</comment>
<sequence>MITNPHATDLPRERWDTWDPMLISEGVTVAHGDGYYEIFFLYVLVLFAFGSGLNQLLCKSQQANDRDFKYQQIMRNLVRRYVTVEQRKAESQGVTEDDVNEIKQDISAFRCELVEILKIAVWIQMLPQAKVEVVRNPRLCLQFFDQCIAIAAKFV</sequence>
<dbReference type="OrthoDB" id="2373987at2759"/>
<protein>
    <submittedName>
        <fullName evidence="5">Transient receptor potential-gamma protein</fullName>
    </submittedName>
</protein>
<evidence type="ECO:0000313" key="5">
    <source>
        <dbReference type="EMBL" id="GBP06445.1"/>
    </source>
</evidence>
<evidence type="ECO:0000313" key="6">
    <source>
        <dbReference type="Proteomes" id="UP000299102"/>
    </source>
</evidence>
<proteinExistence type="predicted"/>
<dbReference type="GO" id="GO:0070679">
    <property type="term" value="F:inositol 1,4,5 trisphosphate binding"/>
    <property type="evidence" value="ECO:0007669"/>
    <property type="project" value="TreeGrafter"/>
</dbReference>
<keyword evidence="4" id="KW-1133">Transmembrane helix</keyword>
<dbReference type="GO" id="GO:0015279">
    <property type="term" value="F:store-operated calcium channel activity"/>
    <property type="evidence" value="ECO:0007669"/>
    <property type="project" value="TreeGrafter"/>
</dbReference>
<dbReference type="GO" id="GO:0005886">
    <property type="term" value="C:plasma membrane"/>
    <property type="evidence" value="ECO:0007669"/>
    <property type="project" value="TreeGrafter"/>
</dbReference>
<dbReference type="Proteomes" id="UP000299102">
    <property type="component" value="Unassembled WGS sequence"/>
</dbReference>
<accession>A0A4C1SWX8</accession>
<keyword evidence="4" id="KW-0472">Membrane</keyword>
<dbReference type="AlphaFoldDB" id="A0A4C1SWX8"/>
<keyword evidence="5" id="KW-0675">Receptor</keyword>
<keyword evidence="2" id="KW-0406">Ion transport</keyword>
<evidence type="ECO:0000256" key="2">
    <source>
        <dbReference type="ARBA" id="ARBA00023065"/>
    </source>
</evidence>
<evidence type="ECO:0000256" key="4">
    <source>
        <dbReference type="SAM" id="Phobius"/>
    </source>
</evidence>
<reference evidence="5 6" key="1">
    <citation type="journal article" date="2019" name="Commun. Biol.">
        <title>The bagworm genome reveals a unique fibroin gene that provides high tensile strength.</title>
        <authorList>
            <person name="Kono N."/>
            <person name="Nakamura H."/>
            <person name="Ohtoshi R."/>
            <person name="Tomita M."/>
            <person name="Numata K."/>
            <person name="Arakawa K."/>
        </authorList>
    </citation>
    <scope>NUCLEOTIDE SEQUENCE [LARGE SCALE GENOMIC DNA]</scope>
</reference>
<keyword evidence="6" id="KW-1185">Reference proteome</keyword>
<dbReference type="InterPro" id="IPR002153">
    <property type="entry name" value="TRPC_channel"/>
</dbReference>
<organism evidence="5 6">
    <name type="scientific">Eumeta variegata</name>
    <name type="common">Bagworm moth</name>
    <name type="synonym">Eumeta japonica</name>
    <dbReference type="NCBI Taxonomy" id="151549"/>
    <lineage>
        <taxon>Eukaryota</taxon>
        <taxon>Metazoa</taxon>
        <taxon>Ecdysozoa</taxon>
        <taxon>Arthropoda</taxon>
        <taxon>Hexapoda</taxon>
        <taxon>Insecta</taxon>
        <taxon>Pterygota</taxon>
        <taxon>Neoptera</taxon>
        <taxon>Endopterygota</taxon>
        <taxon>Lepidoptera</taxon>
        <taxon>Glossata</taxon>
        <taxon>Ditrysia</taxon>
        <taxon>Tineoidea</taxon>
        <taxon>Psychidae</taxon>
        <taxon>Oiketicinae</taxon>
        <taxon>Eumeta</taxon>
    </lineage>
</organism>
<dbReference type="GO" id="GO:0051480">
    <property type="term" value="P:regulation of cytosolic calcium ion concentration"/>
    <property type="evidence" value="ECO:0007669"/>
    <property type="project" value="TreeGrafter"/>
</dbReference>
<dbReference type="GO" id="GO:0034703">
    <property type="term" value="C:cation channel complex"/>
    <property type="evidence" value="ECO:0007669"/>
    <property type="project" value="TreeGrafter"/>
</dbReference>
<dbReference type="PANTHER" id="PTHR10117:SF54">
    <property type="entry name" value="TRANSIENT RECEPTOR POTENTIAL-GAMMA PROTEIN"/>
    <property type="match status" value="1"/>
</dbReference>
<dbReference type="EMBL" id="BGZK01004037">
    <property type="protein sequence ID" value="GBP06445.1"/>
    <property type="molecule type" value="Genomic_DNA"/>
</dbReference>
<feature type="transmembrane region" description="Helical" evidence="4">
    <location>
        <begin position="38"/>
        <end position="57"/>
    </location>
</feature>
<dbReference type="STRING" id="151549.A0A4C1SWX8"/>
<keyword evidence="1" id="KW-0813">Transport</keyword>
<evidence type="ECO:0000256" key="3">
    <source>
        <dbReference type="ARBA" id="ARBA00023303"/>
    </source>
</evidence>
<name>A0A4C1SWX8_EUMVA</name>
<keyword evidence="3" id="KW-0407">Ion channel</keyword>
<dbReference type="PANTHER" id="PTHR10117">
    <property type="entry name" value="TRANSIENT RECEPTOR POTENTIAL CHANNEL"/>
    <property type="match status" value="1"/>
</dbReference>
<evidence type="ECO:0000256" key="1">
    <source>
        <dbReference type="ARBA" id="ARBA00022448"/>
    </source>
</evidence>